<comment type="caution">
    <text evidence="1">The sequence shown here is derived from an EMBL/GenBank/DDBJ whole genome shotgun (WGS) entry which is preliminary data.</text>
</comment>
<name>A0ABD5YQU5_9EURY</name>
<dbReference type="GeneID" id="76200112"/>
<reference evidence="1 2" key="1">
    <citation type="journal article" date="2019" name="Int. J. Syst. Evol. Microbiol.">
        <title>The Global Catalogue of Microorganisms (GCM) 10K type strain sequencing project: providing services to taxonomists for standard genome sequencing and annotation.</title>
        <authorList>
            <consortium name="The Broad Institute Genomics Platform"/>
            <consortium name="The Broad Institute Genome Sequencing Center for Infectious Disease"/>
            <person name="Wu L."/>
            <person name="Ma J."/>
        </authorList>
    </citation>
    <scope>NUCLEOTIDE SEQUENCE [LARGE SCALE GENOMIC DNA]</scope>
    <source>
        <strain evidence="1 2">RDMS1</strain>
    </source>
</reference>
<organism evidence="1 2">
    <name type="scientific">Halocatena marina</name>
    <dbReference type="NCBI Taxonomy" id="2934937"/>
    <lineage>
        <taxon>Archaea</taxon>
        <taxon>Methanobacteriati</taxon>
        <taxon>Methanobacteriota</taxon>
        <taxon>Stenosarchaea group</taxon>
        <taxon>Halobacteria</taxon>
        <taxon>Halobacteriales</taxon>
        <taxon>Natronomonadaceae</taxon>
        <taxon>Halocatena</taxon>
    </lineage>
</organism>
<dbReference type="AlphaFoldDB" id="A0ABD5YQU5"/>
<evidence type="ECO:0000313" key="1">
    <source>
        <dbReference type="EMBL" id="MFC7190496.1"/>
    </source>
</evidence>
<dbReference type="Proteomes" id="UP001596417">
    <property type="component" value="Unassembled WGS sequence"/>
</dbReference>
<proteinExistence type="predicted"/>
<keyword evidence="2" id="KW-1185">Reference proteome</keyword>
<evidence type="ECO:0000313" key="2">
    <source>
        <dbReference type="Proteomes" id="UP001596417"/>
    </source>
</evidence>
<protein>
    <submittedName>
        <fullName evidence="1">Uncharacterized protein</fullName>
    </submittedName>
</protein>
<sequence length="48" mass="5539">MTTPRLLKAFVVHGDFSRETSENLLGQISRVRSWNSTAYVQQTTHLFD</sequence>
<gene>
    <name evidence="1" type="ORF">ACFQL7_11995</name>
</gene>
<dbReference type="RefSeq" id="WP_264556058.1">
    <property type="nucleotide sequence ID" value="NZ_CP109979.1"/>
</dbReference>
<dbReference type="EMBL" id="JBHTAX010000001">
    <property type="protein sequence ID" value="MFC7190496.1"/>
    <property type="molecule type" value="Genomic_DNA"/>
</dbReference>
<accession>A0ABD5YQU5</accession>